<evidence type="ECO:0000256" key="10">
    <source>
        <dbReference type="ARBA" id="ARBA00023242"/>
    </source>
</evidence>
<keyword evidence="10 11" id="KW-0539">Nucleus</keyword>
<dbReference type="InterPro" id="IPR019786">
    <property type="entry name" value="Zinc_finger_PHD-type_CS"/>
</dbReference>
<feature type="compositionally biased region" description="Basic residues" evidence="14">
    <location>
        <begin position="368"/>
        <end position="379"/>
    </location>
</feature>
<evidence type="ECO:0000256" key="8">
    <source>
        <dbReference type="ARBA" id="ARBA00023155"/>
    </source>
</evidence>
<protein>
    <submittedName>
        <fullName evidence="17">Uncharacterized protein</fullName>
    </submittedName>
</protein>
<feature type="region of interest" description="Disordered" evidence="14">
    <location>
        <begin position="714"/>
        <end position="811"/>
    </location>
</feature>
<dbReference type="Gene3D" id="1.10.10.60">
    <property type="entry name" value="Homeodomain-like"/>
    <property type="match status" value="1"/>
</dbReference>
<dbReference type="SMART" id="SM00249">
    <property type="entry name" value="PHD"/>
    <property type="match status" value="1"/>
</dbReference>
<evidence type="ECO:0000259" key="16">
    <source>
        <dbReference type="PROSITE" id="PS50071"/>
    </source>
</evidence>
<feature type="domain" description="PHD-type" evidence="15">
    <location>
        <begin position="473"/>
        <end position="530"/>
    </location>
</feature>
<feature type="region of interest" description="Disordered" evidence="14">
    <location>
        <begin position="182"/>
        <end position="211"/>
    </location>
</feature>
<feature type="region of interest" description="Disordered" evidence="14">
    <location>
        <begin position="286"/>
        <end position="321"/>
    </location>
</feature>
<feature type="compositionally biased region" description="Basic residues" evidence="14">
    <location>
        <begin position="947"/>
        <end position="956"/>
    </location>
</feature>
<dbReference type="AlphaFoldDB" id="A0AAE1M9J8"/>
<evidence type="ECO:0000256" key="4">
    <source>
        <dbReference type="ARBA" id="ARBA00022771"/>
    </source>
</evidence>
<keyword evidence="8 11" id="KW-0371">Homeobox</keyword>
<dbReference type="InterPro" id="IPR001356">
    <property type="entry name" value="HD"/>
</dbReference>
<dbReference type="PROSITE" id="PS01359">
    <property type="entry name" value="ZF_PHD_1"/>
    <property type="match status" value="1"/>
</dbReference>
<evidence type="ECO:0000256" key="12">
    <source>
        <dbReference type="PROSITE-ProRule" id="PRU00146"/>
    </source>
</evidence>
<evidence type="ECO:0000256" key="9">
    <source>
        <dbReference type="ARBA" id="ARBA00023163"/>
    </source>
</evidence>
<dbReference type="Pfam" id="PF00628">
    <property type="entry name" value="PHD"/>
    <property type="match status" value="1"/>
</dbReference>
<accession>A0AAE1M9J8</accession>
<evidence type="ECO:0000259" key="15">
    <source>
        <dbReference type="PROSITE" id="PS50016"/>
    </source>
</evidence>
<feature type="compositionally biased region" description="Basic and acidic residues" evidence="14">
    <location>
        <begin position="339"/>
        <end position="350"/>
    </location>
</feature>
<dbReference type="PANTHER" id="PTHR12628">
    <property type="entry name" value="POLYCOMB-LIKE TRANSCRIPTION FACTOR"/>
    <property type="match status" value="1"/>
</dbReference>
<dbReference type="InterPro" id="IPR013083">
    <property type="entry name" value="Znf_RING/FYVE/PHD"/>
</dbReference>
<dbReference type="Proteomes" id="UP001293593">
    <property type="component" value="Unassembled WGS sequence"/>
</dbReference>
<dbReference type="GO" id="GO:0003677">
    <property type="term" value="F:DNA binding"/>
    <property type="evidence" value="ECO:0007669"/>
    <property type="project" value="UniProtKB-UniRule"/>
</dbReference>
<dbReference type="InterPro" id="IPR019787">
    <property type="entry name" value="Znf_PHD-finger"/>
</dbReference>
<dbReference type="CDD" id="cd15504">
    <property type="entry name" value="PHD_PRHA_like"/>
    <property type="match status" value="1"/>
</dbReference>
<keyword evidence="3" id="KW-0479">Metal-binding</keyword>
<dbReference type="CDD" id="cd00086">
    <property type="entry name" value="homeodomain"/>
    <property type="match status" value="1"/>
</dbReference>
<comment type="caution">
    <text evidence="17">The sequence shown here is derived from an EMBL/GenBank/DDBJ whole genome shotgun (WGS) entry which is preliminary data.</text>
</comment>
<keyword evidence="4 12" id="KW-0863">Zinc-finger</keyword>
<evidence type="ECO:0000256" key="3">
    <source>
        <dbReference type="ARBA" id="ARBA00022723"/>
    </source>
</evidence>
<keyword evidence="7 11" id="KW-0238">DNA-binding</keyword>
<feature type="region of interest" description="Disordered" evidence="14">
    <location>
        <begin position="88"/>
        <end position="107"/>
    </location>
</feature>
<feature type="compositionally biased region" description="Polar residues" evidence="14">
    <location>
        <begin position="1"/>
        <end position="14"/>
    </location>
</feature>
<dbReference type="SMART" id="SM00389">
    <property type="entry name" value="HOX"/>
    <property type="match status" value="1"/>
</dbReference>
<evidence type="ECO:0000313" key="18">
    <source>
        <dbReference type="Proteomes" id="UP001293593"/>
    </source>
</evidence>
<dbReference type="InterPro" id="IPR001965">
    <property type="entry name" value="Znf_PHD"/>
</dbReference>
<proteinExistence type="inferred from homology"/>
<dbReference type="SUPFAM" id="SSF57903">
    <property type="entry name" value="FYVE/PHD zinc finger"/>
    <property type="match status" value="1"/>
</dbReference>
<dbReference type="FunFam" id="3.30.40.10:FF:000650">
    <property type="entry name" value="Homeobox protein HAT3.1"/>
    <property type="match status" value="1"/>
</dbReference>
<evidence type="ECO:0000256" key="6">
    <source>
        <dbReference type="ARBA" id="ARBA00023015"/>
    </source>
</evidence>
<feature type="compositionally biased region" description="Acidic residues" evidence="14">
    <location>
        <begin position="576"/>
        <end position="592"/>
    </location>
</feature>
<dbReference type="Pfam" id="PF00046">
    <property type="entry name" value="Homeodomain"/>
    <property type="match status" value="1"/>
</dbReference>
<dbReference type="EMBL" id="JAWXYG010000011">
    <property type="protein sequence ID" value="KAK4258817.1"/>
    <property type="molecule type" value="Genomic_DNA"/>
</dbReference>
<dbReference type="GO" id="GO:0003682">
    <property type="term" value="F:chromatin binding"/>
    <property type="evidence" value="ECO:0007669"/>
    <property type="project" value="TreeGrafter"/>
</dbReference>
<sequence>MQSDSGKSWQNGEGSSFRHDTLEANTISMEPPSDQIGSKTRELTGHNNMSEQLHTIDPGATHSELPEKTNQIGSQSLDNEQRVVGTRENNSLLDEKSPSDGVTGNSVIQLPAQPQCDLDKSCQTEEGSSFQHHTLELGNAIGMDASSDHMGSETRKSMCHIDNASEQLHTIPSRTADFKMSEKTNQTGSELLNNEQRVLGTGETSSLLDGKQLTVSDSMTGDSVIQLPTQSQFDVENSCQNGGSSCFQHNTLKQVSGSLSNDESHSKCEQASQNVHNETVEISGANEQLDPPSQDVAKGSSPNSLQRNSTRASRAWLGGKDRRTARSLKKKYLLRSSDRVLRSRVREKPKPPQSNTDPVNLDHAVENRRKRRKNKVRGRRVTDEFSRIRARLRYFLSRVSYEQNLIDAYSGEGWKGYSLEKLKPEKELQRAKSKILSFKLKIRDLFRHLDTLCAEGRLPQSLFDSEGEICSEDIFCAKCRSKDLTTGNDIILCDGACDRGFHQLCLEPPLLSENIPPDDEGWLCPGCDCKDDCFDLLNDSFGTSLSICDSWERVFPEAAAAAGNKVDDNLGLPSDDSGDDDYNPDVAEDEDVEGGKSSSDESEEASASEKMGASRNEDPYSGLPSEDSEDNDYDPNAVDHEKDVAEESSSSDFTSDSEDLADVVKGNALSRQDNYPVPASSLPELDPGEEDSAPVFGKRLIERLDYKKLYDETYKNASSDTSDDEDWTASPGSSRKKKATSKGPSVSPNGKTSIPDHMPKGTENTPKSNSRPTKVENMDNSPTKSLEGSKRVGSNDKKRGSSTHKRLGEDVVKVLHKNFKENQYPDRATKESLAQELGLTFNQVSKWFENARWSFRNSPRMEAMVSKSASLGATSSGVENGIVPGDEKRDSKPVPQEGNNIQKSKSQSSRKRKQNTDTEESGANINIDSAATSPPVHSPRASEVQRNHKMKTRKRK</sequence>
<feature type="region of interest" description="Disordered" evidence="14">
    <location>
        <begin position="1"/>
        <end position="82"/>
    </location>
</feature>
<feature type="region of interest" description="Disordered" evidence="14">
    <location>
        <begin position="339"/>
        <end position="380"/>
    </location>
</feature>
<feature type="compositionally biased region" description="Polar residues" evidence="14">
    <location>
        <begin position="742"/>
        <end position="752"/>
    </location>
</feature>
<dbReference type="InterPro" id="IPR045876">
    <property type="entry name" value="PRHA-like_PHD-finger"/>
</dbReference>
<keyword evidence="9" id="KW-0804">Transcription</keyword>
<evidence type="ECO:0000256" key="1">
    <source>
        <dbReference type="ARBA" id="ARBA00004123"/>
    </source>
</evidence>
<dbReference type="PROSITE" id="PS50071">
    <property type="entry name" value="HOMEOBOX_2"/>
    <property type="match status" value="1"/>
</dbReference>
<feature type="compositionally biased region" description="Basic and acidic residues" evidence="14">
    <location>
        <begin position="787"/>
        <end position="799"/>
    </location>
</feature>
<evidence type="ECO:0000256" key="11">
    <source>
        <dbReference type="PROSITE-ProRule" id="PRU00108"/>
    </source>
</evidence>
<keyword evidence="5" id="KW-0862">Zinc</keyword>
<evidence type="ECO:0000256" key="7">
    <source>
        <dbReference type="ARBA" id="ARBA00023125"/>
    </source>
</evidence>
<keyword evidence="6" id="KW-0805">Transcription regulation</keyword>
<feature type="compositionally biased region" description="Polar residues" evidence="14">
    <location>
        <begin position="300"/>
        <end position="312"/>
    </location>
</feature>
<dbReference type="GO" id="GO:0005634">
    <property type="term" value="C:nucleus"/>
    <property type="evidence" value="ECO:0007669"/>
    <property type="project" value="UniProtKB-SubCell"/>
</dbReference>
<evidence type="ECO:0000256" key="5">
    <source>
        <dbReference type="ARBA" id="ARBA00022833"/>
    </source>
</evidence>
<keyword evidence="18" id="KW-1185">Reference proteome</keyword>
<name>A0AAE1M9J8_9FABA</name>
<gene>
    <name evidence="17" type="ORF">QN277_005220</name>
</gene>
<comment type="similarity">
    <text evidence="2">Belongs to the PHD-associated homeobox family.</text>
</comment>
<dbReference type="Gene3D" id="3.30.40.10">
    <property type="entry name" value="Zinc/RING finger domain, C3HC4 (zinc finger)"/>
    <property type="match status" value="1"/>
</dbReference>
<feature type="region of interest" description="Disordered" evidence="14">
    <location>
        <begin position="565"/>
        <end position="696"/>
    </location>
</feature>
<reference evidence="17" key="1">
    <citation type="submission" date="2023-10" db="EMBL/GenBank/DDBJ databases">
        <title>Chromosome-level genome of the transformable northern wattle, Acacia crassicarpa.</title>
        <authorList>
            <person name="Massaro I."/>
            <person name="Sinha N.R."/>
            <person name="Poethig S."/>
            <person name="Leichty A.R."/>
        </authorList>
    </citation>
    <scope>NUCLEOTIDE SEQUENCE</scope>
    <source>
        <strain evidence="17">Acra3RX</strain>
        <tissue evidence="17">Leaf</tissue>
    </source>
</reference>
<dbReference type="PROSITE" id="PS50016">
    <property type="entry name" value="ZF_PHD_2"/>
    <property type="match status" value="1"/>
</dbReference>
<feature type="domain" description="Homeobox" evidence="16">
    <location>
        <begin position="798"/>
        <end position="858"/>
    </location>
</feature>
<feature type="region of interest" description="Disordered" evidence="14">
    <location>
        <begin position="862"/>
        <end position="956"/>
    </location>
</feature>
<feature type="compositionally biased region" description="Polar residues" evidence="14">
    <location>
        <begin position="68"/>
        <end position="78"/>
    </location>
</feature>
<evidence type="ECO:0000256" key="14">
    <source>
        <dbReference type="SAM" id="MobiDB-lite"/>
    </source>
</evidence>
<dbReference type="InterPro" id="IPR009057">
    <property type="entry name" value="Homeodomain-like_sf"/>
</dbReference>
<dbReference type="GO" id="GO:0008270">
    <property type="term" value="F:zinc ion binding"/>
    <property type="evidence" value="ECO:0007669"/>
    <property type="project" value="UniProtKB-KW"/>
</dbReference>
<evidence type="ECO:0000313" key="17">
    <source>
        <dbReference type="EMBL" id="KAK4258817.1"/>
    </source>
</evidence>
<feature type="compositionally biased region" description="Polar residues" evidence="14">
    <location>
        <begin position="921"/>
        <end position="932"/>
    </location>
</feature>
<feature type="compositionally biased region" description="Polar residues" evidence="14">
    <location>
        <begin position="867"/>
        <end position="878"/>
    </location>
</feature>
<feature type="compositionally biased region" description="Polar residues" evidence="14">
    <location>
        <begin position="183"/>
        <end position="211"/>
    </location>
</feature>
<feature type="DNA-binding region" description="Homeobox" evidence="11">
    <location>
        <begin position="800"/>
        <end position="859"/>
    </location>
</feature>
<comment type="subcellular location">
    <subcellularLocation>
        <location evidence="1 11 13">Nucleus</location>
    </subcellularLocation>
</comment>
<evidence type="ECO:0000256" key="2">
    <source>
        <dbReference type="ARBA" id="ARBA00007427"/>
    </source>
</evidence>
<feature type="compositionally biased region" description="Polar residues" evidence="14">
    <location>
        <begin position="762"/>
        <end position="786"/>
    </location>
</feature>
<dbReference type="PANTHER" id="PTHR12628:SF13">
    <property type="entry name" value="HOMEOBOX PROTEIN HAT3.1"/>
    <property type="match status" value="1"/>
</dbReference>
<dbReference type="GO" id="GO:0045814">
    <property type="term" value="P:negative regulation of gene expression, epigenetic"/>
    <property type="evidence" value="ECO:0007669"/>
    <property type="project" value="TreeGrafter"/>
</dbReference>
<dbReference type="SUPFAM" id="SSF46689">
    <property type="entry name" value="Homeodomain-like"/>
    <property type="match status" value="1"/>
</dbReference>
<evidence type="ECO:0000256" key="13">
    <source>
        <dbReference type="RuleBase" id="RU000682"/>
    </source>
</evidence>
<organism evidence="17 18">
    <name type="scientific">Acacia crassicarpa</name>
    <name type="common">northern wattle</name>
    <dbReference type="NCBI Taxonomy" id="499986"/>
    <lineage>
        <taxon>Eukaryota</taxon>
        <taxon>Viridiplantae</taxon>
        <taxon>Streptophyta</taxon>
        <taxon>Embryophyta</taxon>
        <taxon>Tracheophyta</taxon>
        <taxon>Spermatophyta</taxon>
        <taxon>Magnoliopsida</taxon>
        <taxon>eudicotyledons</taxon>
        <taxon>Gunneridae</taxon>
        <taxon>Pentapetalae</taxon>
        <taxon>rosids</taxon>
        <taxon>fabids</taxon>
        <taxon>Fabales</taxon>
        <taxon>Fabaceae</taxon>
        <taxon>Caesalpinioideae</taxon>
        <taxon>mimosoid clade</taxon>
        <taxon>Acacieae</taxon>
        <taxon>Acacia</taxon>
    </lineage>
</organism>
<dbReference type="InterPro" id="IPR011011">
    <property type="entry name" value="Znf_FYVE_PHD"/>
</dbReference>